<keyword evidence="7" id="KW-0539">Nucleus</keyword>
<accession>A0AAV9NEW0</accession>
<comment type="caution">
    <text evidence="9">The sequence shown here is derived from an EMBL/GenBank/DDBJ whole genome shotgun (WGS) entry which is preliminary data.</text>
</comment>
<comment type="similarity">
    <text evidence="3">Belongs to the CSN4 family.</text>
</comment>
<evidence type="ECO:0000313" key="9">
    <source>
        <dbReference type="EMBL" id="KAK5056131.1"/>
    </source>
</evidence>
<evidence type="ECO:0000259" key="8">
    <source>
        <dbReference type="PROSITE" id="PS50250"/>
    </source>
</evidence>
<organism evidence="9 10">
    <name type="scientific">Exophiala bonariae</name>
    <dbReference type="NCBI Taxonomy" id="1690606"/>
    <lineage>
        <taxon>Eukaryota</taxon>
        <taxon>Fungi</taxon>
        <taxon>Dikarya</taxon>
        <taxon>Ascomycota</taxon>
        <taxon>Pezizomycotina</taxon>
        <taxon>Eurotiomycetes</taxon>
        <taxon>Chaetothyriomycetidae</taxon>
        <taxon>Chaetothyriales</taxon>
        <taxon>Herpotrichiellaceae</taxon>
        <taxon>Exophiala</taxon>
    </lineage>
</organism>
<protein>
    <recommendedName>
        <fullName evidence="4">COP9 signalosome complex subunit 4</fullName>
    </recommendedName>
</protein>
<evidence type="ECO:0000256" key="2">
    <source>
        <dbReference type="ARBA" id="ARBA00004496"/>
    </source>
</evidence>
<keyword evidence="10" id="KW-1185">Reference proteome</keyword>
<evidence type="ECO:0000256" key="3">
    <source>
        <dbReference type="ARBA" id="ARBA00010417"/>
    </source>
</evidence>
<evidence type="ECO:0000313" key="10">
    <source>
        <dbReference type="Proteomes" id="UP001358417"/>
    </source>
</evidence>
<dbReference type="PROSITE" id="PS50250">
    <property type="entry name" value="PCI"/>
    <property type="match status" value="1"/>
</dbReference>
<reference evidence="9 10" key="1">
    <citation type="submission" date="2023-08" db="EMBL/GenBank/DDBJ databases">
        <title>Black Yeasts Isolated from many extreme environments.</title>
        <authorList>
            <person name="Coleine C."/>
            <person name="Stajich J.E."/>
            <person name="Selbmann L."/>
        </authorList>
    </citation>
    <scope>NUCLEOTIDE SEQUENCE [LARGE SCALE GENOMIC DNA]</scope>
    <source>
        <strain evidence="9 10">CCFEE 5792</strain>
    </source>
</reference>
<dbReference type="Pfam" id="PF01399">
    <property type="entry name" value="PCI"/>
    <property type="match status" value="1"/>
</dbReference>
<evidence type="ECO:0000256" key="4">
    <source>
        <dbReference type="ARBA" id="ARBA00014881"/>
    </source>
</evidence>
<dbReference type="InterPro" id="IPR000717">
    <property type="entry name" value="PCI_dom"/>
</dbReference>
<gene>
    <name evidence="9" type="ORF">LTR84_012684</name>
</gene>
<evidence type="ECO:0000256" key="1">
    <source>
        <dbReference type="ARBA" id="ARBA00004123"/>
    </source>
</evidence>
<evidence type="ECO:0000256" key="6">
    <source>
        <dbReference type="ARBA" id="ARBA00022790"/>
    </source>
</evidence>
<dbReference type="GO" id="GO:0008180">
    <property type="term" value="C:COP9 signalosome"/>
    <property type="evidence" value="ECO:0007669"/>
    <property type="project" value="UniProtKB-KW"/>
</dbReference>
<dbReference type="AlphaFoldDB" id="A0AAV9NEW0"/>
<keyword evidence="6" id="KW-0736">Signalosome</keyword>
<dbReference type="PANTHER" id="PTHR10855">
    <property type="entry name" value="26S PROTEASOME NON-ATPASE REGULATORY SUBUNIT 12/COP9 SIGNALOSOME COMPLEX SUBUNIT 4"/>
    <property type="match status" value="1"/>
</dbReference>
<proteinExistence type="inferred from homology"/>
<evidence type="ECO:0000256" key="5">
    <source>
        <dbReference type="ARBA" id="ARBA00022490"/>
    </source>
</evidence>
<dbReference type="InterPro" id="IPR036388">
    <property type="entry name" value="WH-like_DNA-bd_sf"/>
</dbReference>
<dbReference type="InterPro" id="IPR036390">
    <property type="entry name" value="WH_DNA-bd_sf"/>
</dbReference>
<dbReference type="InterPro" id="IPR054559">
    <property type="entry name" value="PSMD12-CSN4-like_N"/>
</dbReference>
<dbReference type="PANTHER" id="PTHR10855:SF2">
    <property type="entry name" value="COP9 SIGNALOSOME COMPLEX SUBUNIT 4"/>
    <property type="match status" value="1"/>
</dbReference>
<dbReference type="GeneID" id="89980826"/>
<dbReference type="Proteomes" id="UP001358417">
    <property type="component" value="Unassembled WGS sequence"/>
</dbReference>
<dbReference type="InterPro" id="IPR040134">
    <property type="entry name" value="PSMD12/CSN4"/>
</dbReference>
<dbReference type="SUPFAM" id="SSF46785">
    <property type="entry name" value="Winged helix' DNA-binding domain"/>
    <property type="match status" value="1"/>
</dbReference>
<dbReference type="RefSeq" id="XP_064708101.1">
    <property type="nucleotide sequence ID" value="XM_064856201.1"/>
</dbReference>
<dbReference type="GO" id="GO:0005829">
    <property type="term" value="C:cytosol"/>
    <property type="evidence" value="ECO:0007669"/>
    <property type="project" value="TreeGrafter"/>
</dbReference>
<dbReference type="EMBL" id="JAVRRD010000008">
    <property type="protein sequence ID" value="KAK5056131.1"/>
    <property type="molecule type" value="Genomic_DNA"/>
</dbReference>
<dbReference type="Gene3D" id="1.10.10.10">
    <property type="entry name" value="Winged helix-like DNA-binding domain superfamily/Winged helix DNA-binding domain"/>
    <property type="match status" value="1"/>
</dbReference>
<comment type="subcellular location">
    <subcellularLocation>
        <location evidence="2">Cytoplasm</location>
    </subcellularLocation>
    <subcellularLocation>
        <location evidence="1">Nucleus</location>
    </subcellularLocation>
</comment>
<feature type="domain" description="PCI" evidence="8">
    <location>
        <begin position="203"/>
        <end position="379"/>
    </location>
</feature>
<dbReference type="Pfam" id="PF22241">
    <property type="entry name" value="PSMD12-CSN4_N"/>
    <property type="match status" value="1"/>
</dbReference>
<sequence>MASPELTAALESVEDSSVAVKTRTYTDLLSRLTTSPSRSTEQHATNLVTYTDSLLTSSLGIITIRPLLTTLIQSLASSASEVKVAVGSHLAEALQSQLASFEEQDAAVREILAGGYEAEEEYSAAAKALQGINLDSTQRQVDDRKKVETWIRIVRNYLEDDDTVAAETGLNKIKNAAAAVPVLKDNPDLRLHYQLSQARILDSRRDFLNASAEYLSVSFNSIADEDDRRRALSAAIKTAILAPAGPQRSRTLAKLYKDERSTETEEYGILENMFLDRLLSPTEVEAFAATLAPHQLAKTADGSTVLSKAVIEHNLLATSRLYENITTAALGQILGLKDGKDETAAEKAEDYAARMVEQGRLRGEIDQIAGVIIFETVPGVELRGPTRDLREWDLGVQGLVEDVERYTAGIAESFPVRSLPCNLQLHSKS</sequence>
<name>A0AAV9NEW0_9EURO</name>
<keyword evidence="5" id="KW-0963">Cytoplasm</keyword>
<evidence type="ECO:0000256" key="7">
    <source>
        <dbReference type="ARBA" id="ARBA00023242"/>
    </source>
</evidence>